<evidence type="ECO:0000313" key="2">
    <source>
        <dbReference type="EMBL" id="CAH2217788.1"/>
    </source>
</evidence>
<sequence length="375" mass="42092">MPKRKSDEDSDEYIRRKMRKIEKKLRRRKKRSRRLSSSSNDLESICASPVLSLPEDGLPLIINDEQHGLPTQNVDLENLEPLPGPSSPVLTVSEEYPLDDDILEMLGASPNKAKKTGDNIQKDIAIRWQHIAPTGLTKETRKELLDKHLIPSNCTKLAAPLLNLEIKAALSDTLIGKDKSTEYRQNQIASAISCIGVALTKIFKSDSKDSTIIKPLPEGAQLLCDFQFCESMKRRSLICASIKKEIKSQLYETEIDTYLFGEKLADTLKAAKAISRSASEIKASKPKTTIGRPQSRALNSKPQPVTSRQPGKRRQEPAAYTQIQAVYPPPIPQQRRQYMAPLPPPPPPPPPPLLLPPPPLQSQQRSRQQRPYQRR</sequence>
<evidence type="ECO:0000256" key="1">
    <source>
        <dbReference type="SAM" id="MobiDB-lite"/>
    </source>
</evidence>
<dbReference type="PANTHER" id="PTHR34239:SF2">
    <property type="entry name" value="TRANSPOSABLE ELEMENT P TRANSPOSASE_THAP9 CONSERVED DOMAIN-CONTAINING PROTEIN"/>
    <property type="match status" value="1"/>
</dbReference>
<feature type="compositionally biased region" description="Pro residues" evidence="1">
    <location>
        <begin position="341"/>
        <end position="360"/>
    </location>
</feature>
<feature type="compositionally biased region" description="Polar residues" evidence="1">
    <location>
        <begin position="296"/>
        <end position="309"/>
    </location>
</feature>
<name>A0A8S4QQS8_9NEOP</name>
<organism evidence="2 3">
    <name type="scientific">Pararge aegeria aegeria</name>
    <dbReference type="NCBI Taxonomy" id="348720"/>
    <lineage>
        <taxon>Eukaryota</taxon>
        <taxon>Metazoa</taxon>
        <taxon>Ecdysozoa</taxon>
        <taxon>Arthropoda</taxon>
        <taxon>Hexapoda</taxon>
        <taxon>Insecta</taxon>
        <taxon>Pterygota</taxon>
        <taxon>Neoptera</taxon>
        <taxon>Endopterygota</taxon>
        <taxon>Lepidoptera</taxon>
        <taxon>Glossata</taxon>
        <taxon>Ditrysia</taxon>
        <taxon>Papilionoidea</taxon>
        <taxon>Nymphalidae</taxon>
        <taxon>Satyrinae</taxon>
        <taxon>Satyrini</taxon>
        <taxon>Parargina</taxon>
        <taxon>Pararge</taxon>
    </lineage>
</organism>
<reference evidence="2" key="1">
    <citation type="submission" date="2022-03" db="EMBL/GenBank/DDBJ databases">
        <authorList>
            <person name="Lindestad O."/>
        </authorList>
    </citation>
    <scope>NUCLEOTIDE SEQUENCE</scope>
</reference>
<dbReference type="EMBL" id="CAKXAJ010018553">
    <property type="protein sequence ID" value="CAH2217788.1"/>
    <property type="molecule type" value="Genomic_DNA"/>
</dbReference>
<accession>A0A8S4QQS8</accession>
<protein>
    <submittedName>
        <fullName evidence="2">Jg25268 protein</fullName>
    </submittedName>
</protein>
<dbReference type="AlphaFoldDB" id="A0A8S4QQS8"/>
<feature type="compositionally biased region" description="Low complexity" evidence="1">
    <location>
        <begin position="361"/>
        <end position="375"/>
    </location>
</feature>
<keyword evidence="3" id="KW-1185">Reference proteome</keyword>
<dbReference type="PANTHER" id="PTHR34239">
    <property type="entry name" value="APPLE DOMAIN-CONTAINING PROTEIN"/>
    <property type="match status" value="1"/>
</dbReference>
<dbReference type="OrthoDB" id="7701249at2759"/>
<comment type="caution">
    <text evidence="2">The sequence shown here is derived from an EMBL/GenBank/DDBJ whole genome shotgun (WGS) entry which is preliminary data.</text>
</comment>
<evidence type="ECO:0000313" key="3">
    <source>
        <dbReference type="Proteomes" id="UP000838756"/>
    </source>
</evidence>
<feature type="region of interest" description="Disordered" evidence="1">
    <location>
        <begin position="275"/>
        <end position="375"/>
    </location>
</feature>
<dbReference type="Proteomes" id="UP000838756">
    <property type="component" value="Unassembled WGS sequence"/>
</dbReference>
<proteinExistence type="predicted"/>
<feature type="compositionally biased region" description="Basic residues" evidence="1">
    <location>
        <begin position="16"/>
        <end position="34"/>
    </location>
</feature>
<feature type="region of interest" description="Disordered" evidence="1">
    <location>
        <begin position="1"/>
        <end position="43"/>
    </location>
</feature>
<feature type="compositionally biased region" description="Basic and acidic residues" evidence="1">
    <location>
        <begin position="1"/>
        <end position="15"/>
    </location>
</feature>
<gene>
    <name evidence="2" type="primary">jg25268</name>
    <name evidence="2" type="ORF">PAEG_LOCUS5670</name>
</gene>